<dbReference type="PANTHER" id="PTHR24322">
    <property type="entry name" value="PKSB"/>
    <property type="match status" value="1"/>
</dbReference>
<organism evidence="4 5">
    <name type="scientific">Proteiniclasticum ruminis</name>
    <dbReference type="NCBI Taxonomy" id="398199"/>
    <lineage>
        <taxon>Bacteria</taxon>
        <taxon>Bacillati</taxon>
        <taxon>Bacillota</taxon>
        <taxon>Clostridia</taxon>
        <taxon>Eubacteriales</taxon>
        <taxon>Clostridiaceae</taxon>
        <taxon>Proteiniclasticum</taxon>
    </lineage>
</organism>
<dbReference type="Gene3D" id="3.40.50.720">
    <property type="entry name" value="NAD(P)-binding Rossmann-like Domain"/>
    <property type="match status" value="1"/>
</dbReference>
<protein>
    <submittedName>
        <fullName evidence="4">Short-chain dehydrogenase</fullName>
    </submittedName>
</protein>
<evidence type="ECO:0000256" key="2">
    <source>
        <dbReference type="ARBA" id="ARBA00023002"/>
    </source>
</evidence>
<dbReference type="GO" id="GO:0016616">
    <property type="term" value="F:oxidoreductase activity, acting on the CH-OH group of donors, NAD or NADP as acceptor"/>
    <property type="evidence" value="ECO:0007669"/>
    <property type="project" value="TreeGrafter"/>
</dbReference>
<sequence>MKEFKNKVALITGAGNGFGFEIAKECAARGMKLALNDIDKKDLEIASEALRKEGAEVLTLHADVTIPEEVDKMVDRTIDTFGQIDFLVNNAGVAISGPVWELPLQDWEWIVSANIMSQVYAMKKVIPLMLKQDTECHILNVASVAGLITSNGMPAYHTTKHASVALTESTSFDLQAIGSKIKLSVFCPGFVQTDLHNYERHRPERFNDKSDPYYQSPSYFAGLKRAEFVIKTGMPIDSIGMSVLTAIEENQFYILTHPLYNTIIGRRVKDMLEGRGPDLQVLRG</sequence>
<dbReference type="InterPro" id="IPR002347">
    <property type="entry name" value="SDR_fam"/>
</dbReference>
<dbReference type="CDD" id="cd05233">
    <property type="entry name" value="SDR_c"/>
    <property type="match status" value="1"/>
</dbReference>
<dbReference type="InterPro" id="IPR036291">
    <property type="entry name" value="NAD(P)-bd_dom_sf"/>
</dbReference>
<proteinExistence type="inferred from homology"/>
<comment type="similarity">
    <text evidence="1 3">Belongs to the short-chain dehydrogenases/reductases (SDR) family.</text>
</comment>
<evidence type="ECO:0000256" key="1">
    <source>
        <dbReference type="ARBA" id="ARBA00006484"/>
    </source>
</evidence>
<dbReference type="RefSeq" id="WP_031576929.1">
    <property type="nucleotide sequence ID" value="NZ_DAMBCI010000243.1"/>
</dbReference>
<dbReference type="PANTHER" id="PTHR24322:SF736">
    <property type="entry name" value="RETINOL DEHYDROGENASE 10"/>
    <property type="match status" value="1"/>
</dbReference>
<dbReference type="Proteomes" id="UP000183255">
    <property type="component" value="Unassembled WGS sequence"/>
</dbReference>
<gene>
    <name evidence="4" type="ORF">SAMN05421804_10738</name>
</gene>
<keyword evidence="2" id="KW-0560">Oxidoreductase</keyword>
<dbReference type="PRINTS" id="PR00080">
    <property type="entry name" value="SDRFAMILY"/>
</dbReference>
<evidence type="ECO:0000313" key="4">
    <source>
        <dbReference type="EMBL" id="SDJ07163.1"/>
    </source>
</evidence>
<accession>A0A1G8QR72</accession>
<evidence type="ECO:0000256" key="3">
    <source>
        <dbReference type="RuleBase" id="RU000363"/>
    </source>
</evidence>
<dbReference type="PRINTS" id="PR00081">
    <property type="entry name" value="GDHRDH"/>
</dbReference>
<dbReference type="Pfam" id="PF00106">
    <property type="entry name" value="adh_short"/>
    <property type="match status" value="1"/>
</dbReference>
<name>A0A1G8QR72_9CLOT</name>
<evidence type="ECO:0000313" key="5">
    <source>
        <dbReference type="Proteomes" id="UP000183255"/>
    </source>
</evidence>
<dbReference type="AlphaFoldDB" id="A0A1G8QR72"/>
<dbReference type="SUPFAM" id="SSF51735">
    <property type="entry name" value="NAD(P)-binding Rossmann-fold domains"/>
    <property type="match status" value="1"/>
</dbReference>
<reference evidence="4 5" key="1">
    <citation type="submission" date="2016-10" db="EMBL/GenBank/DDBJ databases">
        <authorList>
            <person name="de Groot N.N."/>
        </authorList>
    </citation>
    <scope>NUCLEOTIDE SEQUENCE [LARGE SCALE GENOMIC DNA]</scope>
    <source>
        <strain evidence="4 5">CGMCC 1.5058</strain>
    </source>
</reference>
<dbReference type="EMBL" id="FNDZ01000007">
    <property type="protein sequence ID" value="SDJ07163.1"/>
    <property type="molecule type" value="Genomic_DNA"/>
</dbReference>